<protein>
    <submittedName>
        <fullName evidence="2">Uncharacterized protein</fullName>
    </submittedName>
</protein>
<sequence>MFKRVIYEEWSNIIPMIAFGIMFTVFLVTTIRAIRLRPVERERLSTLPLDEETGHES</sequence>
<keyword evidence="3" id="KW-1185">Reference proteome</keyword>
<gene>
    <name evidence="2" type="ORF">HNR46_001873</name>
</gene>
<dbReference type="AlphaFoldDB" id="A0A840V7S0"/>
<evidence type="ECO:0000256" key="1">
    <source>
        <dbReference type="SAM" id="Phobius"/>
    </source>
</evidence>
<dbReference type="RefSeq" id="WP_184017977.1">
    <property type="nucleotide sequence ID" value="NZ_JACHFD010000008.1"/>
</dbReference>
<name>A0A840V7S0_9BACT</name>
<evidence type="ECO:0000313" key="3">
    <source>
        <dbReference type="Proteomes" id="UP000557717"/>
    </source>
</evidence>
<feature type="transmembrane region" description="Helical" evidence="1">
    <location>
        <begin position="12"/>
        <end position="34"/>
    </location>
</feature>
<reference evidence="2 3" key="1">
    <citation type="submission" date="2020-08" db="EMBL/GenBank/DDBJ databases">
        <title>Genomic Encyclopedia of Type Strains, Phase IV (KMG-IV): sequencing the most valuable type-strain genomes for metagenomic binning, comparative biology and taxonomic classification.</title>
        <authorList>
            <person name="Goeker M."/>
        </authorList>
    </citation>
    <scope>NUCLEOTIDE SEQUENCE [LARGE SCALE GENOMIC DNA]</scope>
    <source>
        <strain evidence="2 3">YC6886</strain>
    </source>
</reference>
<comment type="caution">
    <text evidence="2">The sequence shown here is derived from an EMBL/GenBank/DDBJ whole genome shotgun (WGS) entry which is preliminary data.</text>
</comment>
<accession>A0A840V7S0</accession>
<dbReference type="EMBL" id="JACHFD010000008">
    <property type="protein sequence ID" value="MBB5351634.1"/>
    <property type="molecule type" value="Genomic_DNA"/>
</dbReference>
<proteinExistence type="predicted"/>
<keyword evidence="1" id="KW-0812">Transmembrane</keyword>
<organism evidence="2 3">
    <name type="scientific">Haloferula luteola</name>
    <dbReference type="NCBI Taxonomy" id="595692"/>
    <lineage>
        <taxon>Bacteria</taxon>
        <taxon>Pseudomonadati</taxon>
        <taxon>Verrucomicrobiota</taxon>
        <taxon>Verrucomicrobiia</taxon>
        <taxon>Verrucomicrobiales</taxon>
        <taxon>Verrucomicrobiaceae</taxon>
        <taxon>Haloferula</taxon>
    </lineage>
</organism>
<keyword evidence="1" id="KW-0472">Membrane</keyword>
<evidence type="ECO:0000313" key="2">
    <source>
        <dbReference type="EMBL" id="MBB5351634.1"/>
    </source>
</evidence>
<keyword evidence="1" id="KW-1133">Transmembrane helix</keyword>
<dbReference type="Proteomes" id="UP000557717">
    <property type="component" value="Unassembled WGS sequence"/>
</dbReference>